<sequence>MWMGMIYYSSDQPYENQDIKPLLSQSIDLSFLEPYLQSIAFTYNHATVSVSELGISGFIEFFIRKGTHVGVFMVLCLLLFLCFYKTYKRVRWTFLRIYAFVFTLLYAIFDEWHQSWTPNRTPYAGDVLLDGFGGILAILLLLIIHKIKNDKPNKLRKEKINIV</sequence>
<reference evidence="3 4" key="1">
    <citation type="journal article" date="2014" name="Genome Announc.">
        <title>Draft Genome Sequence of the Boron-Tolerant and Moderately Halotolerant Bacterium Gracilibacillus boraciitolerans JCM 21714T.</title>
        <authorList>
            <person name="Ahmed I."/>
            <person name="Oshima K."/>
            <person name="Suda W."/>
            <person name="Kitamura K."/>
            <person name="Iida T."/>
            <person name="Ohmori Y."/>
            <person name="Fujiwara T."/>
            <person name="Hattori M."/>
            <person name="Ohkuma M."/>
        </authorList>
    </citation>
    <scope>NUCLEOTIDE SEQUENCE [LARGE SCALE GENOMIC DNA]</scope>
    <source>
        <strain evidence="3 4">JCM 21714</strain>
    </source>
</reference>
<dbReference type="PIRSF" id="PIRSF019083">
    <property type="entry name" value="UCP019083_VanZ"/>
    <property type="match status" value="1"/>
</dbReference>
<dbReference type="NCBIfam" id="NF037970">
    <property type="entry name" value="vanZ_1"/>
    <property type="match status" value="1"/>
</dbReference>
<name>W4VPE7_9BACI</name>
<keyword evidence="1" id="KW-0812">Transmembrane</keyword>
<feature type="transmembrane region" description="Helical" evidence="1">
    <location>
        <begin position="129"/>
        <end position="147"/>
    </location>
</feature>
<evidence type="ECO:0000313" key="3">
    <source>
        <dbReference type="EMBL" id="GAE95077.1"/>
    </source>
</evidence>
<dbReference type="InterPro" id="IPR016747">
    <property type="entry name" value="Phosphotransbutyrylase"/>
</dbReference>
<feature type="transmembrane region" description="Helical" evidence="1">
    <location>
        <begin position="66"/>
        <end position="84"/>
    </location>
</feature>
<accession>W4VPE7</accession>
<dbReference type="AlphaFoldDB" id="W4VPE7"/>
<organism evidence="3 4">
    <name type="scientific">Gracilibacillus boraciitolerans JCM 21714</name>
    <dbReference type="NCBI Taxonomy" id="1298598"/>
    <lineage>
        <taxon>Bacteria</taxon>
        <taxon>Bacillati</taxon>
        <taxon>Bacillota</taxon>
        <taxon>Bacilli</taxon>
        <taxon>Bacillales</taxon>
        <taxon>Bacillaceae</taxon>
        <taxon>Gracilibacillus</taxon>
    </lineage>
</organism>
<keyword evidence="1" id="KW-0472">Membrane</keyword>
<feature type="domain" description="VanZ-like" evidence="2">
    <location>
        <begin position="1"/>
        <end position="144"/>
    </location>
</feature>
<proteinExistence type="predicted"/>
<evidence type="ECO:0000259" key="2">
    <source>
        <dbReference type="Pfam" id="PF04892"/>
    </source>
</evidence>
<dbReference type="EMBL" id="BAVS01000038">
    <property type="protein sequence ID" value="GAE95077.1"/>
    <property type="molecule type" value="Genomic_DNA"/>
</dbReference>
<dbReference type="eggNOG" id="COG5652">
    <property type="taxonomic scope" value="Bacteria"/>
</dbReference>
<evidence type="ECO:0000256" key="1">
    <source>
        <dbReference type="SAM" id="Phobius"/>
    </source>
</evidence>
<dbReference type="Pfam" id="PF04892">
    <property type="entry name" value="VanZ"/>
    <property type="match status" value="1"/>
</dbReference>
<feature type="transmembrane region" description="Helical" evidence="1">
    <location>
        <begin position="93"/>
        <end position="109"/>
    </location>
</feature>
<evidence type="ECO:0000313" key="4">
    <source>
        <dbReference type="Proteomes" id="UP000019102"/>
    </source>
</evidence>
<keyword evidence="4" id="KW-1185">Reference proteome</keyword>
<comment type="caution">
    <text evidence="3">The sequence shown here is derived from an EMBL/GenBank/DDBJ whole genome shotgun (WGS) entry which is preliminary data.</text>
</comment>
<protein>
    <recommendedName>
        <fullName evidence="2">VanZ-like domain-containing protein</fullName>
    </recommendedName>
</protein>
<dbReference type="InterPro" id="IPR006976">
    <property type="entry name" value="VanZ-like"/>
</dbReference>
<gene>
    <name evidence="3" type="ORF">JCM21714_4286</name>
</gene>
<dbReference type="Proteomes" id="UP000019102">
    <property type="component" value="Unassembled WGS sequence"/>
</dbReference>
<keyword evidence="1" id="KW-1133">Transmembrane helix</keyword>
<dbReference type="STRING" id="1298598.JCM21714_4286"/>